<evidence type="ECO:0000256" key="1">
    <source>
        <dbReference type="ARBA" id="ARBA00004141"/>
    </source>
</evidence>
<feature type="transmembrane region" description="Helical" evidence="5">
    <location>
        <begin position="57"/>
        <end position="76"/>
    </location>
</feature>
<feature type="transmembrane region" description="Helical" evidence="5">
    <location>
        <begin position="371"/>
        <end position="391"/>
    </location>
</feature>
<sequence length="428" mass="47386">MTEQLDLSLTYTPKEQYLTLIGVVMAWMFDAADFLLLTFLIIQIGEEFAIDSHTKSWLLGLQLLGTGLGGIFFGYLGDILGRKKTLIFVISIYSICTAATAFVWTIEALFVVRILTGFGVGGVWALGSSLISEIWPKEKRNVGIAITQAGWPLGELIAALIVSFIVPIFDAAHVVIGTKILHGWRMAFLFGGLALFSALFIYLFVPESKAWKKKQSLESKELRGDKLELRVFKELFSKKLFKTFALGLLFGITGMMTFYSINSWLPEYFQRNGLKLKDSALMIGLFWGTSGYIGHVLFGFISNKIGRRPTFIGYTSLVVSSGIIMYLWVTETWAKYLGLALFTFGCGYFASFGAVFSEIYPTEVRSTASSISYNGARGFSLVAPPLVIWVGDVFNNMGAGLMVGGFFVILSSIILFFLPTKEGQNIID</sequence>
<keyword evidence="4 5" id="KW-0472">Membrane</keyword>
<feature type="transmembrane region" description="Helical" evidence="5">
    <location>
        <begin position="336"/>
        <end position="359"/>
    </location>
</feature>
<organism evidence="7">
    <name type="scientific">Candidatus Heimdallarchaeum endolithica</name>
    <dbReference type="NCBI Taxonomy" id="2876572"/>
    <lineage>
        <taxon>Archaea</taxon>
        <taxon>Promethearchaeati</taxon>
        <taxon>Candidatus Heimdallarchaeota</taxon>
        <taxon>Candidatus Heimdallarchaeia (ex Rinke et al. 2021) (nom. nud.)</taxon>
        <taxon>Candidatus Heimdallarchaeales</taxon>
        <taxon>Candidatus Heimdallarchaeaceae</taxon>
        <taxon>Candidatus Heimdallarchaeum</taxon>
    </lineage>
</organism>
<feature type="domain" description="Major facilitator superfamily (MFS) profile" evidence="6">
    <location>
        <begin position="19"/>
        <end position="422"/>
    </location>
</feature>
<dbReference type="SUPFAM" id="SSF103473">
    <property type="entry name" value="MFS general substrate transporter"/>
    <property type="match status" value="1"/>
</dbReference>
<dbReference type="InterPro" id="IPR036259">
    <property type="entry name" value="MFS_trans_sf"/>
</dbReference>
<feature type="transmembrane region" description="Helical" evidence="5">
    <location>
        <begin position="20"/>
        <end position="45"/>
    </location>
</feature>
<gene>
    <name evidence="7" type="ORF">K9W46_04780</name>
</gene>
<protein>
    <submittedName>
        <fullName evidence="7">MFS transporter</fullName>
    </submittedName>
</protein>
<keyword evidence="2 5" id="KW-0812">Transmembrane</keyword>
<evidence type="ECO:0000313" key="7">
    <source>
        <dbReference type="EMBL" id="UJG44495.1"/>
    </source>
</evidence>
<feature type="transmembrane region" description="Helical" evidence="5">
    <location>
        <begin position="311"/>
        <end position="330"/>
    </location>
</feature>
<feature type="transmembrane region" description="Helical" evidence="5">
    <location>
        <begin position="240"/>
        <end position="261"/>
    </location>
</feature>
<dbReference type="InterPro" id="IPR020846">
    <property type="entry name" value="MFS_dom"/>
</dbReference>
<keyword evidence="3 5" id="KW-1133">Transmembrane helix</keyword>
<dbReference type="Pfam" id="PF07690">
    <property type="entry name" value="MFS_1"/>
    <property type="match status" value="1"/>
</dbReference>
<evidence type="ECO:0000256" key="2">
    <source>
        <dbReference type="ARBA" id="ARBA00022692"/>
    </source>
</evidence>
<feature type="transmembrane region" description="Helical" evidence="5">
    <location>
        <begin position="281"/>
        <end position="299"/>
    </location>
</feature>
<dbReference type="InterPro" id="IPR011701">
    <property type="entry name" value="MFS"/>
</dbReference>
<evidence type="ECO:0000256" key="3">
    <source>
        <dbReference type="ARBA" id="ARBA00022989"/>
    </source>
</evidence>
<dbReference type="GO" id="GO:0046943">
    <property type="term" value="F:carboxylic acid transmembrane transporter activity"/>
    <property type="evidence" value="ECO:0007669"/>
    <property type="project" value="TreeGrafter"/>
</dbReference>
<feature type="transmembrane region" description="Helical" evidence="5">
    <location>
        <begin position="110"/>
        <end position="135"/>
    </location>
</feature>
<evidence type="ECO:0000259" key="6">
    <source>
        <dbReference type="PROSITE" id="PS50850"/>
    </source>
</evidence>
<dbReference type="PROSITE" id="PS50850">
    <property type="entry name" value="MFS"/>
    <property type="match status" value="1"/>
</dbReference>
<proteinExistence type="predicted"/>
<dbReference type="Proteomes" id="UP001200513">
    <property type="component" value="Chromosome"/>
</dbReference>
<feature type="transmembrane region" description="Helical" evidence="5">
    <location>
        <begin position="182"/>
        <end position="205"/>
    </location>
</feature>
<feature type="transmembrane region" description="Helical" evidence="5">
    <location>
        <begin position="85"/>
        <end position="104"/>
    </location>
</feature>
<dbReference type="EMBL" id="CP084167">
    <property type="protein sequence ID" value="UJG44495.1"/>
    <property type="molecule type" value="Genomic_DNA"/>
</dbReference>
<feature type="transmembrane region" description="Helical" evidence="5">
    <location>
        <begin position="397"/>
        <end position="418"/>
    </location>
</feature>
<dbReference type="Gene3D" id="1.20.1250.20">
    <property type="entry name" value="MFS general substrate transporter like domains"/>
    <property type="match status" value="1"/>
</dbReference>
<evidence type="ECO:0000256" key="4">
    <source>
        <dbReference type="ARBA" id="ARBA00023136"/>
    </source>
</evidence>
<evidence type="ECO:0000256" key="5">
    <source>
        <dbReference type="SAM" id="Phobius"/>
    </source>
</evidence>
<dbReference type="AlphaFoldDB" id="A0A9Y1BTH2"/>
<dbReference type="InterPro" id="IPR005829">
    <property type="entry name" value="Sugar_transporter_CS"/>
</dbReference>
<dbReference type="PANTHER" id="PTHR23508">
    <property type="entry name" value="CARBOXYLIC ACID TRANSPORTER PROTEIN HOMOLOG"/>
    <property type="match status" value="1"/>
</dbReference>
<dbReference type="PANTHER" id="PTHR23508:SF10">
    <property type="entry name" value="CARBOXYLIC ACID TRANSPORTER PROTEIN HOMOLOG"/>
    <property type="match status" value="1"/>
</dbReference>
<name>A0A9Y1BTH2_9ARCH</name>
<accession>A0A9Y1BTH2</accession>
<dbReference type="PROSITE" id="PS00217">
    <property type="entry name" value="SUGAR_TRANSPORT_2"/>
    <property type="match status" value="1"/>
</dbReference>
<dbReference type="GO" id="GO:0005886">
    <property type="term" value="C:plasma membrane"/>
    <property type="evidence" value="ECO:0007669"/>
    <property type="project" value="TreeGrafter"/>
</dbReference>
<reference evidence="7" key="1">
    <citation type="journal article" date="2022" name="Nat. Microbiol.">
        <title>Unique mobile elements and scalable gene flow at the prokaryote-eukaryote boundary revealed by circularized Asgard archaea genomes.</title>
        <authorList>
            <person name="Wu F."/>
            <person name="Speth D.R."/>
            <person name="Philosof A."/>
            <person name="Cremiere A."/>
            <person name="Narayanan A."/>
            <person name="Barco R.A."/>
            <person name="Connon S.A."/>
            <person name="Amend J.P."/>
            <person name="Antoshechkin I.A."/>
            <person name="Orphan V.J."/>
        </authorList>
    </citation>
    <scope>NUCLEOTIDE SEQUENCE</scope>
    <source>
        <strain evidence="7">PR6</strain>
    </source>
</reference>
<feature type="transmembrane region" description="Helical" evidence="5">
    <location>
        <begin position="156"/>
        <end position="176"/>
    </location>
</feature>
<comment type="subcellular location">
    <subcellularLocation>
        <location evidence="1">Membrane</location>
        <topology evidence="1">Multi-pass membrane protein</topology>
    </subcellularLocation>
</comment>